<proteinExistence type="predicted"/>
<accession>E3GFT3</accession>
<dbReference type="EMBL" id="CP002273">
    <property type="protein sequence ID" value="ADO38417.1"/>
    <property type="molecule type" value="Genomic_DNA"/>
</dbReference>
<protein>
    <submittedName>
        <fullName evidence="1">Uncharacterized protein</fullName>
    </submittedName>
</protein>
<evidence type="ECO:0000313" key="1">
    <source>
        <dbReference type="EMBL" id="ADO38417.1"/>
    </source>
</evidence>
<name>E3GFT3_9FIRM</name>
<dbReference type="KEGG" id="elm:ELI_3458"/>
<reference evidence="1 2" key="2">
    <citation type="journal article" date="2011" name="J. Bacteriol.">
        <title>Complete genome sequence of a carbon monoxide-utilizing acetogen, Eubacterium limosum KIST612.</title>
        <authorList>
            <person name="Roh H."/>
            <person name="Ko H.J."/>
            <person name="Kim D."/>
            <person name="Choi D.G."/>
            <person name="Park S."/>
            <person name="Kim S."/>
            <person name="Chang I.S."/>
            <person name="Choi I.G."/>
        </authorList>
    </citation>
    <scope>NUCLEOTIDE SEQUENCE [LARGE SCALE GENOMIC DNA]</scope>
    <source>
        <strain evidence="1 2">KIST612</strain>
    </source>
</reference>
<reference key="1">
    <citation type="submission" date="2010-09" db="EMBL/GenBank/DDBJ databases">
        <authorList>
            <person name="Roh H."/>
            <person name="Ko H.-J."/>
            <person name="Kim D."/>
            <person name="Choi D.G."/>
            <person name="Park S."/>
            <person name="Kim S."/>
            <person name="Kim K.H."/>
            <person name="Chang I.S."/>
            <person name="Choi I.-G."/>
        </authorList>
    </citation>
    <scope>NUCLEOTIDE SEQUENCE</scope>
    <source>
        <strain>KIST612</strain>
    </source>
</reference>
<dbReference type="AlphaFoldDB" id="E3GFT3"/>
<gene>
    <name evidence="1" type="ordered locus">ELI_3458</name>
</gene>
<dbReference type="HOGENOM" id="CLU_3343832_0_0_9"/>
<keyword evidence="2" id="KW-1185">Reference proteome</keyword>
<dbReference type="Proteomes" id="UP000006873">
    <property type="component" value="Chromosome"/>
</dbReference>
<evidence type="ECO:0000313" key="2">
    <source>
        <dbReference type="Proteomes" id="UP000006873"/>
    </source>
</evidence>
<sequence length="37" mass="4354">MIRTLLSFSNIFSPPQRLQHNDRLPFCKTNDFYPAGQ</sequence>
<organism evidence="1 2">
    <name type="scientific">Eubacterium callanderi</name>
    <dbReference type="NCBI Taxonomy" id="53442"/>
    <lineage>
        <taxon>Bacteria</taxon>
        <taxon>Bacillati</taxon>
        <taxon>Bacillota</taxon>
        <taxon>Clostridia</taxon>
        <taxon>Eubacteriales</taxon>
        <taxon>Eubacteriaceae</taxon>
        <taxon>Eubacterium</taxon>
    </lineage>
</organism>